<dbReference type="InterPro" id="IPR046938">
    <property type="entry name" value="DNA_clamp_sf"/>
</dbReference>
<sequence>MLEARLPQGAVLKKIVDAIKEIVSDANFDCTDSGITLQAMDSSHVALVSLLLTSEAFDPYRCDRNLTLGINIKTLVQILKCSGNDDVITLRAEEPADTLALVFEPPSLERISEYEMKLMDIDNERLEIPDTAYHAEITMAASEFQRICRDMQTLSESVTIEATKEGVKFSAEGELGSGSVTLKQGGSIDSSAETTTIELVQPTTQTFSVKYLVNFSKSTSLAGQVRLAMTAPLPMLVEYKISDCGHLRFFLAPKIDDEE</sequence>
<keyword evidence="5 7" id="KW-0539">Nucleus</keyword>
<dbReference type="FunFam" id="3.70.10.10:FF:000001">
    <property type="entry name" value="Proliferating cell nuclear antigen"/>
    <property type="match status" value="1"/>
</dbReference>
<dbReference type="GO" id="GO:0006275">
    <property type="term" value="P:regulation of DNA replication"/>
    <property type="evidence" value="ECO:0007669"/>
    <property type="project" value="InterPro"/>
</dbReference>
<protein>
    <recommendedName>
        <fullName evidence="7">DNA sliding clamp PCNA</fullName>
    </recommendedName>
</protein>
<keyword evidence="4 8" id="KW-0238">DNA-binding</keyword>
<evidence type="ECO:0000259" key="10">
    <source>
        <dbReference type="Pfam" id="PF02747"/>
    </source>
</evidence>
<feature type="domain" description="Proliferating cell nuclear antigen PCNA C-terminal" evidence="10">
    <location>
        <begin position="128"/>
        <end position="254"/>
    </location>
</feature>
<dbReference type="InterPro" id="IPR022659">
    <property type="entry name" value="Pr_cel_nuc_antig_CS"/>
</dbReference>
<dbReference type="FunFam" id="3.10.150.10:FF:000008">
    <property type="entry name" value="Proliferating cell nuclear antigen"/>
    <property type="match status" value="1"/>
</dbReference>
<organism evidence="11 12">
    <name type="scientific">Piptocephalis cylindrospora</name>
    <dbReference type="NCBI Taxonomy" id="1907219"/>
    <lineage>
        <taxon>Eukaryota</taxon>
        <taxon>Fungi</taxon>
        <taxon>Fungi incertae sedis</taxon>
        <taxon>Zoopagomycota</taxon>
        <taxon>Zoopagomycotina</taxon>
        <taxon>Zoopagomycetes</taxon>
        <taxon>Zoopagales</taxon>
        <taxon>Piptocephalidaceae</taxon>
        <taxon>Piptocephalis</taxon>
    </lineage>
</organism>
<dbReference type="Proteomes" id="UP000267251">
    <property type="component" value="Unassembled WGS sequence"/>
</dbReference>
<evidence type="ECO:0000256" key="5">
    <source>
        <dbReference type="ARBA" id="ARBA00023242"/>
    </source>
</evidence>
<evidence type="ECO:0000256" key="4">
    <source>
        <dbReference type="ARBA" id="ARBA00023125"/>
    </source>
</evidence>
<evidence type="ECO:0000259" key="9">
    <source>
        <dbReference type="Pfam" id="PF00705"/>
    </source>
</evidence>
<dbReference type="GO" id="GO:0019985">
    <property type="term" value="P:translesion synthesis"/>
    <property type="evidence" value="ECO:0007669"/>
    <property type="project" value="TreeGrafter"/>
</dbReference>
<comment type="similarity">
    <text evidence="2 8">Belongs to the PCNA family.</text>
</comment>
<name>A0A4V1IYL7_9FUNG</name>
<reference evidence="12" key="1">
    <citation type="journal article" date="2018" name="Nat. Microbiol.">
        <title>Leveraging single-cell genomics to expand the fungal tree of life.</title>
        <authorList>
            <person name="Ahrendt S.R."/>
            <person name="Quandt C.A."/>
            <person name="Ciobanu D."/>
            <person name="Clum A."/>
            <person name="Salamov A."/>
            <person name="Andreopoulos B."/>
            <person name="Cheng J.F."/>
            <person name="Woyke T."/>
            <person name="Pelin A."/>
            <person name="Henrissat B."/>
            <person name="Reynolds N.K."/>
            <person name="Benny G.L."/>
            <person name="Smith M.E."/>
            <person name="James T.Y."/>
            <person name="Grigoriev I.V."/>
        </authorList>
    </citation>
    <scope>NUCLEOTIDE SEQUENCE [LARGE SCALE GENOMIC DNA]</scope>
</reference>
<evidence type="ECO:0000256" key="6">
    <source>
        <dbReference type="ARBA" id="ARBA00054163"/>
    </source>
</evidence>
<dbReference type="Pfam" id="PF02747">
    <property type="entry name" value="PCNA_C"/>
    <property type="match status" value="1"/>
</dbReference>
<dbReference type="EMBL" id="KZ987767">
    <property type="protein sequence ID" value="RKP14999.1"/>
    <property type="molecule type" value="Genomic_DNA"/>
</dbReference>
<dbReference type="PROSITE" id="PS01251">
    <property type="entry name" value="PCNA_1"/>
    <property type="match status" value="1"/>
</dbReference>
<dbReference type="GO" id="GO:0003677">
    <property type="term" value="F:DNA binding"/>
    <property type="evidence" value="ECO:0007669"/>
    <property type="project" value="UniProtKB-KW"/>
</dbReference>
<dbReference type="GO" id="GO:0006272">
    <property type="term" value="P:leading strand elongation"/>
    <property type="evidence" value="ECO:0007669"/>
    <property type="project" value="TreeGrafter"/>
</dbReference>
<dbReference type="PANTHER" id="PTHR11352:SF0">
    <property type="entry name" value="PROLIFERATING CELL NUCLEAR ANTIGEN"/>
    <property type="match status" value="1"/>
</dbReference>
<accession>A0A4V1IYL7</accession>
<dbReference type="SUPFAM" id="SSF55979">
    <property type="entry name" value="DNA clamp"/>
    <property type="match status" value="2"/>
</dbReference>
<keyword evidence="3 8" id="KW-0235">DNA replication</keyword>
<gene>
    <name evidence="11" type="ORF">BJ684DRAFT_7729</name>
</gene>
<evidence type="ECO:0000256" key="3">
    <source>
        <dbReference type="ARBA" id="ARBA00022705"/>
    </source>
</evidence>
<feature type="domain" description="Proliferating cell nuclear antigen PCNA N-terminal" evidence="9">
    <location>
        <begin position="1"/>
        <end position="123"/>
    </location>
</feature>
<comment type="subcellular location">
    <subcellularLocation>
        <location evidence="1 7">Nucleus</location>
    </subcellularLocation>
</comment>
<proteinExistence type="inferred from homology"/>
<dbReference type="PANTHER" id="PTHR11352">
    <property type="entry name" value="PROLIFERATING CELL NUCLEAR ANTIGEN"/>
    <property type="match status" value="1"/>
</dbReference>
<dbReference type="PRINTS" id="PR00339">
    <property type="entry name" value="PCNACYCLIN"/>
</dbReference>
<dbReference type="InterPro" id="IPR000730">
    <property type="entry name" value="Pr_cel_nuc_antig"/>
</dbReference>
<evidence type="ECO:0000256" key="2">
    <source>
        <dbReference type="ARBA" id="ARBA00010462"/>
    </source>
</evidence>
<keyword evidence="12" id="KW-1185">Reference proteome</keyword>
<evidence type="ECO:0000256" key="1">
    <source>
        <dbReference type="ARBA" id="ARBA00004123"/>
    </source>
</evidence>
<dbReference type="CDD" id="cd00577">
    <property type="entry name" value="PCNA"/>
    <property type="match status" value="1"/>
</dbReference>
<dbReference type="GO" id="GO:0006298">
    <property type="term" value="P:mismatch repair"/>
    <property type="evidence" value="ECO:0007669"/>
    <property type="project" value="TreeGrafter"/>
</dbReference>
<dbReference type="AlphaFoldDB" id="A0A4V1IYL7"/>
<dbReference type="NCBIfam" id="TIGR00590">
    <property type="entry name" value="pcna"/>
    <property type="match status" value="1"/>
</dbReference>
<evidence type="ECO:0000313" key="11">
    <source>
        <dbReference type="EMBL" id="RKP14999.1"/>
    </source>
</evidence>
<dbReference type="Pfam" id="PF00705">
    <property type="entry name" value="PCNA_N"/>
    <property type="match status" value="1"/>
</dbReference>
<evidence type="ECO:0000256" key="7">
    <source>
        <dbReference type="RuleBase" id="RU000641"/>
    </source>
</evidence>
<evidence type="ECO:0000313" key="12">
    <source>
        <dbReference type="Proteomes" id="UP000267251"/>
    </source>
</evidence>
<evidence type="ECO:0000256" key="8">
    <source>
        <dbReference type="RuleBase" id="RU003671"/>
    </source>
</evidence>
<dbReference type="GO" id="GO:0043626">
    <property type="term" value="C:PCNA complex"/>
    <property type="evidence" value="ECO:0007669"/>
    <property type="project" value="UniProtKB-ARBA"/>
</dbReference>
<dbReference type="GO" id="GO:0030337">
    <property type="term" value="F:DNA polymerase processivity factor activity"/>
    <property type="evidence" value="ECO:0007669"/>
    <property type="project" value="InterPro"/>
</dbReference>
<dbReference type="FunFam" id="3.10.150.10:FF:000006">
    <property type="entry name" value="Proliferating cell nuclear antigen"/>
    <property type="match status" value="1"/>
</dbReference>
<dbReference type="HAMAP" id="MF_00317">
    <property type="entry name" value="DNApol_clamp_arch"/>
    <property type="match status" value="1"/>
</dbReference>
<dbReference type="InterPro" id="IPR022649">
    <property type="entry name" value="Pr_cel_nuc_antig_C"/>
</dbReference>
<dbReference type="Gene3D" id="3.10.150.10">
    <property type="entry name" value="DNA Polymerase III, subunit A, domain 2"/>
    <property type="match status" value="2"/>
</dbReference>
<dbReference type="OrthoDB" id="534348at2759"/>
<comment type="function">
    <text evidence="7">This protein is an auxiliary protein of DNA polymerase delta and is involved in the control of eukaryotic DNA replication by increasing the polymerase's processivity during elongation of the leading strand.</text>
</comment>
<comment type="function">
    <text evidence="6">This protein is an auxiliary protein of DNA polymerase delta and is involved in the control of eukaryotic DNA replication by increasing the polymerase's processibility during elongation of the leading strand. Involved in DNA repair.</text>
</comment>
<dbReference type="InterPro" id="IPR022648">
    <property type="entry name" value="Pr_cel_nuc_antig_N"/>
</dbReference>